<organism evidence="1 2">
    <name type="scientific">Kutzneria chonburiensis</name>
    <dbReference type="NCBI Taxonomy" id="1483604"/>
    <lineage>
        <taxon>Bacteria</taxon>
        <taxon>Bacillati</taxon>
        <taxon>Actinomycetota</taxon>
        <taxon>Actinomycetes</taxon>
        <taxon>Pseudonocardiales</taxon>
        <taxon>Pseudonocardiaceae</taxon>
        <taxon>Kutzneria</taxon>
    </lineage>
</organism>
<dbReference type="Proteomes" id="UP001589810">
    <property type="component" value="Unassembled WGS sequence"/>
</dbReference>
<dbReference type="RefSeq" id="WP_273941311.1">
    <property type="nucleotide sequence ID" value="NZ_CP097263.1"/>
</dbReference>
<evidence type="ECO:0000313" key="2">
    <source>
        <dbReference type="Proteomes" id="UP001589810"/>
    </source>
</evidence>
<evidence type="ECO:0000313" key="1">
    <source>
        <dbReference type="EMBL" id="MFC0542903.1"/>
    </source>
</evidence>
<dbReference type="EMBL" id="JBHLUD010000004">
    <property type="protein sequence ID" value="MFC0542903.1"/>
    <property type="molecule type" value="Genomic_DNA"/>
</dbReference>
<gene>
    <name evidence="1" type="ORF">ACFFH7_15500</name>
</gene>
<keyword evidence="2" id="KW-1185">Reference proteome</keyword>
<protein>
    <submittedName>
        <fullName evidence="1">Uncharacterized protein</fullName>
    </submittedName>
</protein>
<name>A0ABV6MRG6_9PSEU</name>
<accession>A0ABV6MRG6</accession>
<reference evidence="1 2" key="1">
    <citation type="submission" date="2024-09" db="EMBL/GenBank/DDBJ databases">
        <authorList>
            <person name="Sun Q."/>
            <person name="Mori K."/>
        </authorList>
    </citation>
    <scope>NUCLEOTIDE SEQUENCE [LARGE SCALE GENOMIC DNA]</scope>
    <source>
        <strain evidence="1 2">TBRC 1432</strain>
    </source>
</reference>
<proteinExistence type="predicted"/>
<comment type="caution">
    <text evidence="1">The sequence shown here is derived from an EMBL/GenBank/DDBJ whole genome shotgun (WGS) entry which is preliminary data.</text>
</comment>
<sequence length="88" mass="9877">MTPGYHVTLHKIAENPDAVDSLVGMSNFMENDERAQPHTNWSVIDAFCGMANANLIPAGQRMIDHEKTTIGSSHVYERRPYTPHRVIS</sequence>